<reference evidence="2" key="1">
    <citation type="journal article" date="2021" name="G3 (Bethesda)">
        <title>Genome and transcriptome analysis of the beet armyworm Spodoptera exigua reveals targets for pest control. .</title>
        <authorList>
            <person name="Simon S."/>
            <person name="Breeschoten T."/>
            <person name="Jansen H.J."/>
            <person name="Dirks R.P."/>
            <person name="Schranz M.E."/>
            <person name="Ros V.I.D."/>
        </authorList>
    </citation>
    <scope>NUCLEOTIDE SEQUENCE</scope>
    <source>
        <strain evidence="2">TB_SE_WUR_2020</strain>
    </source>
</reference>
<accession>A0A922MKD3</accession>
<gene>
    <name evidence="2" type="ORF">HF086_014914</name>
</gene>
<name>A0A922MKD3_SPOEX</name>
<evidence type="ECO:0000313" key="2">
    <source>
        <dbReference type="EMBL" id="KAH9638053.1"/>
    </source>
</evidence>
<dbReference type="AlphaFoldDB" id="A0A922MKD3"/>
<dbReference type="EMBL" id="JACEFF010000418">
    <property type="protein sequence ID" value="KAH9638053.1"/>
    <property type="molecule type" value="Genomic_DNA"/>
</dbReference>
<sequence>MNELLQKHGCSNVFSVPEGLKELMSDITPNYLAALLITREHGVMAVKILDELCDCRPTVSEHLLQLGLNREEASELATIIKTEIEGHEPVEGKGMSTYFSRGYHLRRNVLKHLTADKKMRKRSRMDEMPGPPLDVAHSREIDLGPVVNVKIKEDDVNKMFEDEKIQKFGMQYDPMKTITHTDDDEFLMTKKSKTKSSAFDILEMPLSKQSVTTTEVKESSLLTKLLENTDIDENMIPAVQEAIRSAFMRRQAQKSAIFESSSDSEKDSVKCAAKHTLNLYRQAASADQIKYEIMARKIQSAYRAYGVRRDCKLGIPKVTKPADKVAGLVDPNIVPPLNPHDTVYPRPTASEEAWSGNNTNWTEDPGVALSTAMNEKRLVTISSTSVAGSFLTLPALKPYSVHDDVLSSLIETPEREHGCIDYTDPNPHLSIVAEENLYYAPNKGNNTANADIFYGPSNNYLFHDTESIENILSEEDIFYRPDDMKKEDSYDGDTEIGNSDGSEAKEDRVKVTDKKVVDEAAFILPRVPLVGAARLSCSSARAGEYTLTPLPEPPSSLRSLERLLKEDRFWSPYITSTPRR</sequence>
<comment type="caution">
    <text evidence="2">The sequence shown here is derived from an EMBL/GenBank/DDBJ whole genome shotgun (WGS) entry which is preliminary data.</text>
</comment>
<feature type="region of interest" description="Disordered" evidence="1">
    <location>
        <begin position="118"/>
        <end position="137"/>
    </location>
</feature>
<dbReference type="Proteomes" id="UP000814243">
    <property type="component" value="Unassembled WGS sequence"/>
</dbReference>
<evidence type="ECO:0000313" key="3">
    <source>
        <dbReference type="Proteomes" id="UP000814243"/>
    </source>
</evidence>
<feature type="region of interest" description="Disordered" evidence="1">
    <location>
        <begin position="483"/>
        <end position="507"/>
    </location>
</feature>
<organism evidence="2 3">
    <name type="scientific">Spodoptera exigua</name>
    <name type="common">Beet armyworm</name>
    <name type="synonym">Noctua fulgens</name>
    <dbReference type="NCBI Taxonomy" id="7107"/>
    <lineage>
        <taxon>Eukaryota</taxon>
        <taxon>Metazoa</taxon>
        <taxon>Ecdysozoa</taxon>
        <taxon>Arthropoda</taxon>
        <taxon>Hexapoda</taxon>
        <taxon>Insecta</taxon>
        <taxon>Pterygota</taxon>
        <taxon>Neoptera</taxon>
        <taxon>Endopterygota</taxon>
        <taxon>Lepidoptera</taxon>
        <taxon>Glossata</taxon>
        <taxon>Ditrysia</taxon>
        <taxon>Noctuoidea</taxon>
        <taxon>Noctuidae</taxon>
        <taxon>Amphipyrinae</taxon>
        <taxon>Spodoptera</taxon>
    </lineage>
</organism>
<proteinExistence type="predicted"/>
<protein>
    <submittedName>
        <fullName evidence="2">Uncharacterized protein</fullName>
    </submittedName>
</protein>
<evidence type="ECO:0000256" key="1">
    <source>
        <dbReference type="SAM" id="MobiDB-lite"/>
    </source>
</evidence>